<sequence length="240" mass="26527">MIPADFPRLGEVQSLVLRKAPKHALFCNAVGELAHNARLSAIFGDVEDLLAVVPSPDWPEFRADLAAKFNEGRRPEQSRRSGLRRYQPAWDKLNEARASRRLVQDGFEAVRFVRSLHGTKTPDLVGFLGDEPVFCEVKTVNISDREATRRAEDGVGMTETAANDTLLAKSLDVAVRALAQIRGYECDCRAIVFLFLNPDDSLGEPIATIAAQVKTHLDRAPELAGATIHIDHHPPFHFAV</sequence>
<name>A0AAU7XFI6_9HYPH</name>
<proteinExistence type="predicted"/>
<reference evidence="1" key="1">
    <citation type="submission" date="2024-06" db="EMBL/GenBank/DDBJ databases">
        <title>Methylostella associata gen. nov., sp. nov., a novel Ancalomicrobiaceae-affiliated facultatively methylotrophic bacteria that feed on methanotrophs of the genus Methylococcus.</title>
        <authorList>
            <person name="Saltykova V."/>
            <person name="Danilova O.V."/>
            <person name="Oshkin I.Y."/>
            <person name="Belova S.E."/>
            <person name="Pimenov N.V."/>
            <person name="Dedysh S.N."/>
        </authorList>
    </citation>
    <scope>NUCLEOTIDE SEQUENCE</scope>
    <source>
        <strain evidence="1">S20</strain>
    </source>
</reference>
<dbReference type="AlphaFoldDB" id="A0AAU7XFI6"/>
<protein>
    <submittedName>
        <fullName evidence="1">Uncharacterized protein</fullName>
    </submittedName>
</protein>
<dbReference type="EMBL" id="CP158568">
    <property type="protein sequence ID" value="XBY46528.1"/>
    <property type="molecule type" value="Genomic_DNA"/>
</dbReference>
<evidence type="ECO:0000313" key="1">
    <source>
        <dbReference type="EMBL" id="XBY46528.1"/>
    </source>
</evidence>
<gene>
    <name evidence="1" type="ORF">ABS361_10140</name>
</gene>
<dbReference type="RefSeq" id="WP_407051622.1">
    <property type="nucleotide sequence ID" value="NZ_CP158568.1"/>
</dbReference>
<organism evidence="1">
    <name type="scientific">Methyloraptor flagellatus</name>
    <dbReference type="NCBI Taxonomy" id="3162530"/>
    <lineage>
        <taxon>Bacteria</taxon>
        <taxon>Pseudomonadati</taxon>
        <taxon>Pseudomonadota</taxon>
        <taxon>Alphaproteobacteria</taxon>
        <taxon>Hyphomicrobiales</taxon>
        <taxon>Ancalomicrobiaceae</taxon>
        <taxon>Methyloraptor</taxon>
    </lineage>
</organism>
<dbReference type="KEGG" id="mflg:ABS361_10140"/>
<accession>A0AAU7XFI6</accession>